<reference evidence="1 2" key="1">
    <citation type="submission" date="2021-06" db="EMBL/GenBank/DDBJ databases">
        <title>A haploid diamondback moth (Plutella xylostella L.) genome assembly resolves 31 chromosomes and identifies a diamide resistance mutation.</title>
        <authorList>
            <person name="Ward C.M."/>
            <person name="Perry K.D."/>
            <person name="Baker G."/>
            <person name="Powis K."/>
            <person name="Heckel D.G."/>
            <person name="Baxter S.W."/>
        </authorList>
    </citation>
    <scope>NUCLEOTIDE SEQUENCE [LARGE SCALE GENOMIC DNA]</scope>
    <source>
        <strain evidence="1 2">LV</strain>
        <tissue evidence="1">Single pupa</tissue>
    </source>
</reference>
<dbReference type="Proteomes" id="UP000823941">
    <property type="component" value="Chromosome 15"/>
</dbReference>
<organism evidence="1 2">
    <name type="scientific">Plutella xylostella</name>
    <name type="common">Diamondback moth</name>
    <name type="synonym">Plutella maculipennis</name>
    <dbReference type="NCBI Taxonomy" id="51655"/>
    <lineage>
        <taxon>Eukaryota</taxon>
        <taxon>Metazoa</taxon>
        <taxon>Ecdysozoa</taxon>
        <taxon>Arthropoda</taxon>
        <taxon>Hexapoda</taxon>
        <taxon>Insecta</taxon>
        <taxon>Pterygota</taxon>
        <taxon>Neoptera</taxon>
        <taxon>Endopterygota</taxon>
        <taxon>Lepidoptera</taxon>
        <taxon>Glossata</taxon>
        <taxon>Ditrysia</taxon>
        <taxon>Yponomeutoidea</taxon>
        <taxon>Plutellidae</taxon>
        <taxon>Plutella</taxon>
    </lineage>
</organism>
<evidence type="ECO:0000313" key="2">
    <source>
        <dbReference type="Proteomes" id="UP000823941"/>
    </source>
</evidence>
<dbReference type="EMBL" id="JAHIBW010000015">
    <property type="protein sequence ID" value="KAG7304482.1"/>
    <property type="molecule type" value="Genomic_DNA"/>
</dbReference>
<evidence type="ECO:0000313" key="1">
    <source>
        <dbReference type="EMBL" id="KAG7304482.1"/>
    </source>
</evidence>
<protein>
    <submittedName>
        <fullName evidence="1">Uncharacterized protein</fullName>
    </submittedName>
</protein>
<gene>
    <name evidence="1" type="ORF">JYU34_011427</name>
</gene>
<comment type="caution">
    <text evidence="1">The sequence shown here is derived from an EMBL/GenBank/DDBJ whole genome shotgun (WGS) entry which is preliminary data.</text>
</comment>
<sequence length="70" mass="7731">MCGDDARGQGKRRNVSARIFKFIHELCPSRALRWARPPPPPPPPPPPHNFVVAACTNPHYIGMDQTSSGK</sequence>
<accession>A0ABQ7QH10</accession>
<proteinExistence type="predicted"/>
<keyword evidence="2" id="KW-1185">Reference proteome</keyword>
<name>A0ABQ7QH10_PLUXY</name>